<dbReference type="Proteomes" id="UP000000763">
    <property type="component" value="Chromosome 10"/>
</dbReference>
<dbReference type="EMBL" id="AC084763">
    <property type="protein sequence ID" value="AAG60188.1"/>
    <property type="molecule type" value="Genomic_DNA"/>
</dbReference>
<evidence type="ECO:0000313" key="4">
    <source>
        <dbReference type="Proteomes" id="UP000000763"/>
    </source>
</evidence>
<feature type="chain" id="PRO_5004324132" evidence="2">
    <location>
        <begin position="18"/>
        <end position="140"/>
    </location>
</feature>
<accession>Q9AY45</accession>
<keyword evidence="2" id="KW-0732">Signal</keyword>
<evidence type="ECO:0000256" key="2">
    <source>
        <dbReference type="SAM" id="SignalP"/>
    </source>
</evidence>
<feature type="signal peptide" evidence="2">
    <location>
        <begin position="1"/>
        <end position="17"/>
    </location>
</feature>
<keyword evidence="1" id="KW-1133">Transmembrane helix</keyword>
<proteinExistence type="predicted"/>
<reference evidence="4" key="1">
    <citation type="journal article" date="2005" name="Nature">
        <title>The map-based sequence of the rice genome.</title>
        <authorList>
            <consortium name="International rice genome sequencing project (IRGSP)"/>
            <person name="Matsumoto T."/>
            <person name="Wu J."/>
            <person name="Kanamori H."/>
            <person name="Katayose Y."/>
            <person name="Fujisawa M."/>
            <person name="Namiki N."/>
            <person name="Mizuno H."/>
            <person name="Yamamoto K."/>
            <person name="Antonio B.A."/>
            <person name="Baba T."/>
            <person name="Sakata K."/>
            <person name="Nagamura Y."/>
            <person name="Aoki H."/>
            <person name="Arikawa K."/>
            <person name="Arita K."/>
            <person name="Bito T."/>
            <person name="Chiden Y."/>
            <person name="Fujitsuka N."/>
            <person name="Fukunaka R."/>
            <person name="Hamada M."/>
            <person name="Harada C."/>
            <person name="Hayashi A."/>
            <person name="Hijishita S."/>
            <person name="Honda M."/>
            <person name="Hosokawa S."/>
            <person name="Ichikawa Y."/>
            <person name="Idonuma A."/>
            <person name="Iijima M."/>
            <person name="Ikeda M."/>
            <person name="Ikeno M."/>
            <person name="Ito K."/>
            <person name="Ito S."/>
            <person name="Ito T."/>
            <person name="Ito Y."/>
            <person name="Ito Y."/>
            <person name="Iwabuchi A."/>
            <person name="Kamiya K."/>
            <person name="Karasawa W."/>
            <person name="Kurita K."/>
            <person name="Katagiri S."/>
            <person name="Kikuta A."/>
            <person name="Kobayashi H."/>
            <person name="Kobayashi N."/>
            <person name="Machita K."/>
            <person name="Maehara T."/>
            <person name="Masukawa M."/>
            <person name="Mizubayashi T."/>
            <person name="Mukai Y."/>
            <person name="Nagasaki H."/>
            <person name="Nagata Y."/>
            <person name="Naito S."/>
            <person name="Nakashima M."/>
            <person name="Nakama Y."/>
            <person name="Nakamichi Y."/>
            <person name="Nakamura M."/>
            <person name="Meguro A."/>
            <person name="Negishi M."/>
            <person name="Ohta I."/>
            <person name="Ohta T."/>
            <person name="Okamoto M."/>
            <person name="Ono N."/>
            <person name="Saji S."/>
            <person name="Sakaguchi M."/>
            <person name="Sakai K."/>
            <person name="Shibata M."/>
            <person name="Shimokawa T."/>
            <person name="Song J."/>
            <person name="Takazaki Y."/>
            <person name="Terasawa K."/>
            <person name="Tsugane M."/>
            <person name="Tsuji K."/>
            <person name="Ueda S."/>
            <person name="Waki K."/>
            <person name="Yamagata H."/>
            <person name="Yamamoto M."/>
            <person name="Yamamoto S."/>
            <person name="Yamane H."/>
            <person name="Yoshiki S."/>
            <person name="Yoshihara R."/>
            <person name="Yukawa K."/>
            <person name="Zhong H."/>
            <person name="Yano M."/>
            <person name="Yuan Q."/>
            <person name="Ouyang S."/>
            <person name="Liu J."/>
            <person name="Jones K.M."/>
            <person name="Gansberger K."/>
            <person name="Moffat K."/>
            <person name="Hill J."/>
            <person name="Bera J."/>
            <person name="Fadrosh D."/>
            <person name="Jin S."/>
            <person name="Johri S."/>
            <person name="Kim M."/>
            <person name="Overton L."/>
            <person name="Reardon M."/>
            <person name="Tsitrin T."/>
            <person name="Vuong H."/>
            <person name="Weaver B."/>
            <person name="Ciecko A."/>
            <person name="Tallon L."/>
            <person name="Jackson J."/>
            <person name="Pai G."/>
            <person name="Aken S.V."/>
            <person name="Utterback T."/>
            <person name="Reidmuller S."/>
            <person name="Feldblyum T."/>
            <person name="Hsiao J."/>
            <person name="Zismann V."/>
            <person name="Iobst S."/>
            <person name="de Vazeille A.R."/>
            <person name="Buell C.R."/>
            <person name="Ying K."/>
            <person name="Li Y."/>
            <person name="Lu T."/>
            <person name="Huang Y."/>
            <person name="Zhao Q."/>
            <person name="Feng Q."/>
            <person name="Zhang L."/>
            <person name="Zhu J."/>
            <person name="Weng Q."/>
            <person name="Mu J."/>
            <person name="Lu Y."/>
            <person name="Fan D."/>
            <person name="Liu Y."/>
            <person name="Guan J."/>
            <person name="Zhang Y."/>
            <person name="Yu S."/>
            <person name="Liu X."/>
            <person name="Zhang Y."/>
            <person name="Hong G."/>
            <person name="Han B."/>
            <person name="Choisne N."/>
            <person name="Demange N."/>
            <person name="Orjeda G."/>
            <person name="Samain S."/>
            <person name="Cattolico L."/>
            <person name="Pelletier E."/>
            <person name="Couloux A."/>
            <person name="Segurens B."/>
            <person name="Wincker P."/>
            <person name="D'Hont A."/>
            <person name="Scarpelli C."/>
            <person name="Weissenbach J."/>
            <person name="Salanoubat M."/>
            <person name="Quetier F."/>
            <person name="Yu Y."/>
            <person name="Kim H.R."/>
            <person name="Rambo T."/>
            <person name="Currie J."/>
            <person name="Collura K."/>
            <person name="Luo M."/>
            <person name="Yang T."/>
            <person name="Ammiraju J.S.S."/>
            <person name="Engler F."/>
            <person name="Soderlund C."/>
            <person name="Wing R.A."/>
            <person name="Palmer L.E."/>
            <person name="de la Bastide M."/>
            <person name="Spiegel L."/>
            <person name="Nascimento L."/>
            <person name="Zutavern T."/>
            <person name="O'Shaughnessy A."/>
            <person name="Dike S."/>
            <person name="Dedhia N."/>
            <person name="Preston R."/>
            <person name="Balija V."/>
            <person name="McCombie W.R."/>
            <person name="Chow T."/>
            <person name="Chen H."/>
            <person name="Chung M."/>
            <person name="Chen C."/>
            <person name="Shaw J."/>
            <person name="Wu H."/>
            <person name="Hsiao K."/>
            <person name="Chao Y."/>
            <person name="Chu M."/>
            <person name="Cheng C."/>
            <person name="Hour A."/>
            <person name="Lee P."/>
            <person name="Lin S."/>
            <person name="Lin Y."/>
            <person name="Liou J."/>
            <person name="Liu S."/>
            <person name="Hsing Y."/>
            <person name="Raghuvanshi S."/>
            <person name="Mohanty A."/>
            <person name="Bharti A.K."/>
            <person name="Gaur A."/>
            <person name="Gupta V."/>
            <person name="Kumar D."/>
            <person name="Ravi V."/>
            <person name="Vij S."/>
            <person name="Kapur A."/>
            <person name="Khurana P."/>
            <person name="Khurana P."/>
            <person name="Khurana J.P."/>
            <person name="Tyagi A.K."/>
            <person name="Gaikwad K."/>
            <person name="Singh A."/>
            <person name="Dalal V."/>
            <person name="Srivastava S."/>
            <person name="Dixit A."/>
            <person name="Pal A.K."/>
            <person name="Ghazi I.A."/>
            <person name="Yadav M."/>
            <person name="Pandit A."/>
            <person name="Bhargava A."/>
            <person name="Sureshbabu K."/>
            <person name="Batra K."/>
            <person name="Sharma T.R."/>
            <person name="Mohapatra T."/>
            <person name="Singh N.K."/>
            <person name="Messing J."/>
            <person name="Nelson A.B."/>
            <person name="Fuks G."/>
            <person name="Kavchok S."/>
            <person name="Keizer G."/>
            <person name="Linton E."/>
            <person name="Llaca V."/>
            <person name="Song R."/>
            <person name="Tanyolac B."/>
            <person name="Young S."/>
            <person name="Ho-Il K."/>
            <person name="Hahn J.H."/>
            <person name="Sangsakoo G."/>
            <person name="Vanavichit A."/>
            <person name="de Mattos Luiz.A.T."/>
            <person name="Zimmer P.D."/>
            <person name="Malone G."/>
            <person name="Dellagostin O."/>
            <person name="de Oliveira A.C."/>
            <person name="Bevan M."/>
            <person name="Bancroft I."/>
            <person name="Minx P."/>
            <person name="Cordum H."/>
            <person name="Wilson R."/>
            <person name="Cheng Z."/>
            <person name="Jin W."/>
            <person name="Jiang J."/>
            <person name="Leong S.A."/>
            <person name="Iwama H."/>
            <person name="Gojobori T."/>
            <person name="Itoh T."/>
            <person name="Niimura Y."/>
            <person name="Fujii Y."/>
            <person name="Habara T."/>
            <person name="Sakai H."/>
            <person name="Sato Y."/>
            <person name="Wilson G."/>
            <person name="Kumar K."/>
            <person name="McCouch S."/>
            <person name="Juretic N."/>
            <person name="Hoen D."/>
            <person name="Wright S."/>
            <person name="Bruskiewich R."/>
            <person name="Bureau T."/>
            <person name="Miyao A."/>
            <person name="Hirochika H."/>
            <person name="Nishikawa T."/>
            <person name="Kadowaki K."/>
            <person name="Sugiura M."/>
            <person name="Burr B."/>
            <person name="Sasaki T."/>
        </authorList>
    </citation>
    <scope>NUCLEOTIDE SEQUENCE [LARGE SCALE GENOMIC DNA]</scope>
    <source>
        <strain evidence="4">cv. Nipponbare</strain>
    </source>
</reference>
<keyword evidence="1" id="KW-0812">Transmembrane</keyword>
<dbReference type="AlphaFoldDB" id="Q9AY45"/>
<evidence type="ECO:0000256" key="1">
    <source>
        <dbReference type="SAM" id="Phobius"/>
    </source>
</evidence>
<sequence>MTFLMSFFGILVPGVPANCIGDIADAPAADIGGKDDDGAATGGTTVDGTGAAGGTVAGAGAGAGAGVGSGGGRGFARHWMNSSSNKNRCLASLGSGAGIASGSITQQAPAKRAAAAGGAAAAAAYSAFPFALALRRRGQK</sequence>
<keyword evidence="1" id="KW-0472">Membrane</keyword>
<reference evidence="4" key="2">
    <citation type="journal article" date="2008" name="Nucleic Acids Res.">
        <title>The rice annotation project database (RAP-DB): 2008 update.</title>
        <authorList>
            <consortium name="The rice annotation project (RAP)"/>
        </authorList>
    </citation>
    <scope>GENOME REANNOTATION</scope>
    <source>
        <strain evidence="4">cv. Nipponbare</strain>
    </source>
</reference>
<name>Q9AY45_ORYSJ</name>
<protein>
    <submittedName>
        <fullName evidence="3">Uncharacterized protein</fullName>
    </submittedName>
</protein>
<organism evidence="3 4">
    <name type="scientific">Oryza sativa subsp. japonica</name>
    <name type="common">Rice</name>
    <dbReference type="NCBI Taxonomy" id="39947"/>
    <lineage>
        <taxon>Eukaryota</taxon>
        <taxon>Viridiplantae</taxon>
        <taxon>Streptophyta</taxon>
        <taxon>Embryophyta</taxon>
        <taxon>Tracheophyta</taxon>
        <taxon>Spermatophyta</taxon>
        <taxon>Magnoliopsida</taxon>
        <taxon>Liliopsida</taxon>
        <taxon>Poales</taxon>
        <taxon>Poaceae</taxon>
        <taxon>BOP clade</taxon>
        <taxon>Oryzoideae</taxon>
        <taxon>Oryzeae</taxon>
        <taxon>Oryzinae</taxon>
        <taxon>Oryza</taxon>
        <taxon>Oryza sativa</taxon>
    </lineage>
</organism>
<feature type="transmembrane region" description="Helical" evidence="1">
    <location>
        <begin position="113"/>
        <end position="134"/>
    </location>
</feature>
<gene>
    <name evidence="3" type="primary">OSJNBa0027P10.20</name>
</gene>
<evidence type="ECO:0000313" key="3">
    <source>
        <dbReference type="EMBL" id="AAG60188.1"/>
    </source>
</evidence>